<sequence length="87" mass="9408">MNSCDGGIGQITIEFRIQCNNSGIIPFGDLGVVDVNEGLAIEHESRNFGISSEFFGPGQIVNGHNCASEHGVHLQVFTRGVLFVFQE</sequence>
<evidence type="ECO:0000313" key="1">
    <source>
        <dbReference type="EMBL" id="MPM80656.1"/>
    </source>
</evidence>
<gene>
    <name evidence="1" type="ORF">SDC9_127706</name>
</gene>
<protein>
    <submittedName>
        <fullName evidence="1">Uncharacterized protein</fullName>
    </submittedName>
</protein>
<accession>A0A645CU62</accession>
<reference evidence="1" key="1">
    <citation type="submission" date="2019-08" db="EMBL/GenBank/DDBJ databases">
        <authorList>
            <person name="Kucharzyk K."/>
            <person name="Murdoch R.W."/>
            <person name="Higgins S."/>
            <person name="Loffler F."/>
        </authorList>
    </citation>
    <scope>NUCLEOTIDE SEQUENCE</scope>
</reference>
<organism evidence="1">
    <name type="scientific">bioreactor metagenome</name>
    <dbReference type="NCBI Taxonomy" id="1076179"/>
    <lineage>
        <taxon>unclassified sequences</taxon>
        <taxon>metagenomes</taxon>
        <taxon>ecological metagenomes</taxon>
    </lineage>
</organism>
<dbReference type="AlphaFoldDB" id="A0A645CU62"/>
<comment type="caution">
    <text evidence="1">The sequence shown here is derived from an EMBL/GenBank/DDBJ whole genome shotgun (WGS) entry which is preliminary data.</text>
</comment>
<dbReference type="EMBL" id="VSSQ01030217">
    <property type="protein sequence ID" value="MPM80656.1"/>
    <property type="molecule type" value="Genomic_DNA"/>
</dbReference>
<proteinExistence type="predicted"/>
<name>A0A645CU62_9ZZZZ</name>